<keyword evidence="8" id="KW-1185">Reference proteome</keyword>
<keyword evidence="2 5" id="KW-0732">Signal</keyword>
<feature type="domain" description="Folate receptor-like" evidence="6">
    <location>
        <begin position="34"/>
        <end position="164"/>
    </location>
</feature>
<evidence type="ECO:0000256" key="2">
    <source>
        <dbReference type="ARBA" id="ARBA00022729"/>
    </source>
</evidence>
<dbReference type="InterPro" id="IPR004269">
    <property type="entry name" value="Folate_rcpt"/>
</dbReference>
<name>A0ABN8LL41_9CNID</name>
<dbReference type="PANTHER" id="PTHR10517:SF28">
    <property type="entry name" value="COILIN"/>
    <property type="match status" value="1"/>
</dbReference>
<keyword evidence="3" id="KW-1015">Disulfide bond</keyword>
<dbReference type="Pfam" id="PF03024">
    <property type="entry name" value="Folate_rec"/>
    <property type="match status" value="1"/>
</dbReference>
<evidence type="ECO:0000259" key="6">
    <source>
        <dbReference type="Pfam" id="PF03024"/>
    </source>
</evidence>
<evidence type="ECO:0000256" key="1">
    <source>
        <dbReference type="ARBA" id="ARBA00007932"/>
    </source>
</evidence>
<comment type="similarity">
    <text evidence="1">Belongs to the folate receptor family.</text>
</comment>
<keyword evidence="4" id="KW-1133">Transmembrane helix</keyword>
<dbReference type="EMBL" id="CALNXI010000037">
    <property type="protein sequence ID" value="CAH3016211.1"/>
    <property type="molecule type" value="Genomic_DNA"/>
</dbReference>
<keyword evidence="4" id="KW-0812">Transmembrane</keyword>
<keyword evidence="4" id="KW-0472">Membrane</keyword>
<evidence type="ECO:0000256" key="3">
    <source>
        <dbReference type="ARBA" id="ARBA00023157"/>
    </source>
</evidence>
<accession>A0ABN8LL41</accession>
<evidence type="ECO:0000256" key="5">
    <source>
        <dbReference type="SAM" id="SignalP"/>
    </source>
</evidence>
<evidence type="ECO:0000313" key="7">
    <source>
        <dbReference type="EMBL" id="CAH3016211.1"/>
    </source>
</evidence>
<sequence>MANSLPQLGLLLITAFYAGFPPTEISAQQQICSYFGTERRPKEAYSLSNCTWFRERSCCTRTEVTSTFAGIPHLDTSSDECRNHLNYMMCYFCSPDQYLWFRQSKLHICKSFCDDIYTHCKDAKYNGKNIGSAYSDGRDFCKGQFFSVLDEDTELCFKYDQTLFGAASFLLPHVHIVALLLVLGLTNYFPWT</sequence>
<feature type="signal peptide" evidence="5">
    <location>
        <begin position="1"/>
        <end position="27"/>
    </location>
</feature>
<evidence type="ECO:0000256" key="4">
    <source>
        <dbReference type="SAM" id="Phobius"/>
    </source>
</evidence>
<organism evidence="7 8">
    <name type="scientific">Porites evermanni</name>
    <dbReference type="NCBI Taxonomy" id="104178"/>
    <lineage>
        <taxon>Eukaryota</taxon>
        <taxon>Metazoa</taxon>
        <taxon>Cnidaria</taxon>
        <taxon>Anthozoa</taxon>
        <taxon>Hexacorallia</taxon>
        <taxon>Scleractinia</taxon>
        <taxon>Fungiina</taxon>
        <taxon>Poritidae</taxon>
        <taxon>Porites</taxon>
    </lineage>
</organism>
<dbReference type="Proteomes" id="UP001159427">
    <property type="component" value="Unassembled WGS sequence"/>
</dbReference>
<dbReference type="PANTHER" id="PTHR10517">
    <property type="entry name" value="FOLATE RECEPTOR"/>
    <property type="match status" value="1"/>
</dbReference>
<proteinExistence type="inferred from homology"/>
<dbReference type="InterPro" id="IPR018143">
    <property type="entry name" value="Folate_rcpt-like"/>
</dbReference>
<reference evidence="7 8" key="1">
    <citation type="submission" date="2022-05" db="EMBL/GenBank/DDBJ databases">
        <authorList>
            <consortium name="Genoscope - CEA"/>
            <person name="William W."/>
        </authorList>
    </citation>
    <scope>NUCLEOTIDE SEQUENCE [LARGE SCALE GENOMIC DNA]</scope>
</reference>
<gene>
    <name evidence="7" type="ORF">PEVE_00027086</name>
</gene>
<evidence type="ECO:0000313" key="8">
    <source>
        <dbReference type="Proteomes" id="UP001159427"/>
    </source>
</evidence>
<feature type="transmembrane region" description="Helical" evidence="4">
    <location>
        <begin position="163"/>
        <end position="189"/>
    </location>
</feature>
<comment type="caution">
    <text evidence="7">The sequence shown here is derived from an EMBL/GenBank/DDBJ whole genome shotgun (WGS) entry which is preliminary data.</text>
</comment>
<feature type="chain" id="PRO_5047358121" description="Folate receptor-like domain-containing protein" evidence="5">
    <location>
        <begin position="28"/>
        <end position="192"/>
    </location>
</feature>
<protein>
    <recommendedName>
        <fullName evidence="6">Folate receptor-like domain-containing protein</fullName>
    </recommendedName>
</protein>